<dbReference type="PROSITE" id="PS00019">
    <property type="entry name" value="ACTININ_1"/>
    <property type="match status" value="1"/>
</dbReference>
<keyword evidence="4" id="KW-1185">Reference proteome</keyword>
<sequence length="648" mass="75912">MTTDIAVRPEFIEDHQFDEYDESSSARLFERSRIKALADERENVQKKTFTKWVNSHLDRVHSRILDLYVDLRDGKMLIRLLEVLSGERLPKPTRGKMRIHCLENVDKALTFLREQHVHLENMGSHDIVDGNPRLTLGLIWTIILRFQVCYFICDIFEITEVSRFCGDNFHISCAFQIQGIELYDTESQETRSAKEALLLWCQMKTAGYPNVNIRNFTTSWRDGLAFNALIHKHRPDLIHFEKLQKSNALYNLQTAFDTAEQQLGITKLLDAEDVNVEMPDEKSIITYLVSYYHYFNKMKQETIQGRRIGKVVNELMETDRMRTIEQLNDRHFVNSLAGVQKQLADFNNYRTKDKPPKFVEKGNLEVLLFTLQSRMRANNQKPYLPREGKLIADINRAWESLEKAEHERELALKEELLRQEKLEQLAARFDRKAGMRETWLAENQRLVSQDNFGTDLPSVEAATKKHEAIETDIYAYEERVQAVVAVAQELEAENYHDIDRINTRKENVLRLWNYLLELLLSRRVRLELSMAVQKIFQEMIYVLDWMEELKNRLLSEDYGKHLMGVEDLLQKHSLVEADVNIVGERVKNVAGQAERFLDPNGPDGSDLQHNNELQGMWFLHNSSKNRIADYEVDDTSGKLWKTWKKMCI</sequence>
<dbReference type="InterPro" id="IPR001715">
    <property type="entry name" value="CH_dom"/>
</dbReference>
<dbReference type="CDD" id="cd21248">
    <property type="entry name" value="CH_SPTB_like_rpt2"/>
    <property type="match status" value="1"/>
</dbReference>
<dbReference type="Pfam" id="PF00307">
    <property type="entry name" value="CH"/>
    <property type="match status" value="2"/>
</dbReference>
<dbReference type="CDD" id="cd21246">
    <property type="entry name" value="CH_SPTB-like_rpt1"/>
    <property type="match status" value="1"/>
</dbReference>
<dbReference type="AlphaFoldDB" id="A0A915IVB0"/>
<organism evidence="4 5">
    <name type="scientific">Romanomermis culicivorax</name>
    <name type="common">Nematode worm</name>
    <dbReference type="NCBI Taxonomy" id="13658"/>
    <lineage>
        <taxon>Eukaryota</taxon>
        <taxon>Metazoa</taxon>
        <taxon>Ecdysozoa</taxon>
        <taxon>Nematoda</taxon>
        <taxon>Enoplea</taxon>
        <taxon>Dorylaimia</taxon>
        <taxon>Mermithida</taxon>
        <taxon>Mermithoidea</taxon>
        <taxon>Mermithidae</taxon>
        <taxon>Romanomermis</taxon>
    </lineage>
</organism>
<evidence type="ECO:0000256" key="2">
    <source>
        <dbReference type="ARBA" id="ARBA00023203"/>
    </source>
</evidence>
<dbReference type="PROSITE" id="PS50021">
    <property type="entry name" value="CH"/>
    <property type="match status" value="2"/>
</dbReference>
<reference evidence="5" key="1">
    <citation type="submission" date="2022-11" db="UniProtKB">
        <authorList>
            <consortium name="WormBaseParasite"/>
        </authorList>
    </citation>
    <scope>IDENTIFICATION</scope>
</reference>
<protein>
    <submittedName>
        <fullName evidence="5">Calponin-homology (CH) domain-containing protein</fullName>
    </submittedName>
</protein>
<dbReference type="SMART" id="SM00033">
    <property type="entry name" value="CH"/>
    <property type="match status" value="2"/>
</dbReference>
<accession>A0A915IVB0</accession>
<dbReference type="Gene3D" id="1.10.418.10">
    <property type="entry name" value="Calponin-like domain"/>
    <property type="match status" value="2"/>
</dbReference>
<dbReference type="InterPro" id="IPR036872">
    <property type="entry name" value="CH_dom_sf"/>
</dbReference>
<dbReference type="FunFam" id="1.10.418.10:FF:000003">
    <property type="entry name" value="Spectrin beta chain"/>
    <property type="match status" value="1"/>
</dbReference>
<dbReference type="CDD" id="cd00176">
    <property type="entry name" value="SPEC"/>
    <property type="match status" value="1"/>
</dbReference>
<dbReference type="OMA" id="FHISCAF"/>
<dbReference type="PROSITE" id="PS00020">
    <property type="entry name" value="ACTININ_2"/>
    <property type="match status" value="1"/>
</dbReference>
<feature type="domain" description="Calponin-homology (CH)" evidence="3">
    <location>
        <begin position="43"/>
        <end position="147"/>
    </location>
</feature>
<dbReference type="Pfam" id="PF00435">
    <property type="entry name" value="Spectrin"/>
    <property type="match status" value="2"/>
</dbReference>
<dbReference type="WBParaSite" id="nRc.2.0.1.t17330-RA">
    <property type="protein sequence ID" value="nRc.2.0.1.t17330-RA"/>
    <property type="gene ID" value="nRc.2.0.1.g17330"/>
</dbReference>
<dbReference type="FunFam" id="1.10.418.10:FF:000004">
    <property type="entry name" value="Spectrin beta chain"/>
    <property type="match status" value="1"/>
</dbReference>
<proteinExistence type="predicted"/>
<dbReference type="InterPro" id="IPR002017">
    <property type="entry name" value="Spectrin_repeat"/>
</dbReference>
<dbReference type="PANTHER" id="PTHR11915">
    <property type="entry name" value="SPECTRIN/FILAMIN RELATED CYTOSKELETAL PROTEIN"/>
    <property type="match status" value="1"/>
</dbReference>
<evidence type="ECO:0000313" key="5">
    <source>
        <dbReference type="WBParaSite" id="nRc.2.0.1.t17330-RA"/>
    </source>
</evidence>
<name>A0A915IVB0_ROMCU</name>
<dbReference type="FunFam" id="1.20.58.60:FF:000072">
    <property type="entry name" value="Spectrin beta chain"/>
    <property type="match status" value="1"/>
</dbReference>
<keyword evidence="1" id="KW-0677">Repeat</keyword>
<dbReference type="GO" id="GO:0003779">
    <property type="term" value="F:actin binding"/>
    <property type="evidence" value="ECO:0007669"/>
    <property type="project" value="UniProtKB-KW"/>
</dbReference>
<dbReference type="SUPFAM" id="SSF46966">
    <property type="entry name" value="Spectrin repeat"/>
    <property type="match status" value="3"/>
</dbReference>
<evidence type="ECO:0000313" key="4">
    <source>
        <dbReference type="Proteomes" id="UP000887565"/>
    </source>
</evidence>
<evidence type="ECO:0000259" key="3">
    <source>
        <dbReference type="PROSITE" id="PS50021"/>
    </source>
</evidence>
<feature type="domain" description="Calponin-homology (CH)" evidence="3">
    <location>
        <begin position="191"/>
        <end position="296"/>
    </location>
</feature>
<keyword evidence="2" id="KW-0009">Actin-binding</keyword>
<dbReference type="InterPro" id="IPR018159">
    <property type="entry name" value="Spectrin/alpha-actinin"/>
</dbReference>
<evidence type="ECO:0000256" key="1">
    <source>
        <dbReference type="ARBA" id="ARBA00022737"/>
    </source>
</evidence>
<dbReference type="SMART" id="SM00150">
    <property type="entry name" value="SPEC"/>
    <property type="match status" value="2"/>
</dbReference>
<dbReference type="Gene3D" id="1.20.58.60">
    <property type="match status" value="2"/>
</dbReference>
<dbReference type="Proteomes" id="UP000887565">
    <property type="component" value="Unplaced"/>
</dbReference>
<dbReference type="InterPro" id="IPR001589">
    <property type="entry name" value="Actinin_actin-bd_CS"/>
</dbReference>
<dbReference type="SUPFAM" id="SSF47576">
    <property type="entry name" value="Calponin-homology domain, CH-domain"/>
    <property type="match status" value="1"/>
</dbReference>